<keyword evidence="3" id="KW-1185">Reference proteome</keyword>
<dbReference type="Proteomes" id="UP000680865">
    <property type="component" value="Unassembled WGS sequence"/>
</dbReference>
<accession>A0A919SSC4</accession>
<comment type="caution">
    <text evidence="2">The sequence shown here is derived from an EMBL/GenBank/DDBJ whole genome shotgun (WGS) entry which is preliminary data.</text>
</comment>
<dbReference type="EMBL" id="BOQP01000027">
    <property type="protein sequence ID" value="GIM76178.1"/>
    <property type="molecule type" value="Genomic_DNA"/>
</dbReference>
<feature type="compositionally biased region" description="Gly residues" evidence="1">
    <location>
        <begin position="114"/>
        <end position="124"/>
    </location>
</feature>
<proteinExistence type="predicted"/>
<dbReference type="AlphaFoldDB" id="A0A919SSC4"/>
<feature type="region of interest" description="Disordered" evidence="1">
    <location>
        <begin position="85"/>
        <end position="131"/>
    </location>
</feature>
<sequence length="146" mass="15491">MSVASVTHRGQALAQRPRDVLTLSARGADNCWLIPQPSAFIPAEPTLIAEVKVDTALDGPFGRFRHRAAWSASVLISYRQMSPRAAPRRGAMERTRSARWPREDTDDGSPSARPGGGCGVGKGGEVVRPAVTGELGPPVILSLLPA</sequence>
<evidence type="ECO:0000313" key="2">
    <source>
        <dbReference type="EMBL" id="GIM76178.1"/>
    </source>
</evidence>
<protein>
    <submittedName>
        <fullName evidence="2">Uncharacterized protein</fullName>
    </submittedName>
</protein>
<evidence type="ECO:0000313" key="3">
    <source>
        <dbReference type="Proteomes" id="UP000680865"/>
    </source>
</evidence>
<name>A0A919SSC4_9ACTN</name>
<organism evidence="2 3">
    <name type="scientific">Winogradskya consettensis</name>
    <dbReference type="NCBI Taxonomy" id="113560"/>
    <lineage>
        <taxon>Bacteria</taxon>
        <taxon>Bacillati</taxon>
        <taxon>Actinomycetota</taxon>
        <taxon>Actinomycetes</taxon>
        <taxon>Micromonosporales</taxon>
        <taxon>Micromonosporaceae</taxon>
        <taxon>Winogradskya</taxon>
    </lineage>
</organism>
<reference evidence="2" key="1">
    <citation type="submission" date="2021-03" db="EMBL/GenBank/DDBJ databases">
        <title>Whole genome shotgun sequence of Actinoplanes consettensis NBRC 14913.</title>
        <authorList>
            <person name="Komaki H."/>
            <person name="Tamura T."/>
        </authorList>
    </citation>
    <scope>NUCLEOTIDE SEQUENCE</scope>
    <source>
        <strain evidence="2">NBRC 14913</strain>
    </source>
</reference>
<evidence type="ECO:0000256" key="1">
    <source>
        <dbReference type="SAM" id="MobiDB-lite"/>
    </source>
</evidence>
<gene>
    <name evidence="2" type="ORF">Aco04nite_49070</name>
</gene>
<feature type="compositionally biased region" description="Basic and acidic residues" evidence="1">
    <location>
        <begin position="90"/>
        <end position="103"/>
    </location>
</feature>